<dbReference type="GO" id="GO:0016779">
    <property type="term" value="F:nucleotidyltransferase activity"/>
    <property type="evidence" value="ECO:0007669"/>
    <property type="project" value="UniProtKB-ARBA"/>
</dbReference>
<dbReference type="PANTHER" id="PTHR43777">
    <property type="entry name" value="MOLYBDENUM COFACTOR CYTIDYLYLTRANSFERASE"/>
    <property type="match status" value="1"/>
</dbReference>
<dbReference type="AlphaFoldDB" id="A0A6J6D6L1"/>
<organism evidence="2">
    <name type="scientific">freshwater metagenome</name>
    <dbReference type="NCBI Taxonomy" id="449393"/>
    <lineage>
        <taxon>unclassified sequences</taxon>
        <taxon>metagenomes</taxon>
        <taxon>ecological metagenomes</taxon>
    </lineage>
</organism>
<evidence type="ECO:0000313" key="3">
    <source>
        <dbReference type="EMBL" id="CAB4653521.1"/>
    </source>
</evidence>
<evidence type="ECO:0000259" key="1">
    <source>
        <dbReference type="Pfam" id="PF12804"/>
    </source>
</evidence>
<gene>
    <name evidence="2" type="ORF">UFOPK1572_00687</name>
    <name evidence="3" type="ORF">UFOPK2169_00925</name>
</gene>
<sequence>MSQKGTNILAVLLAAGAGTRFTGPIHKLRYPFRGQPLVRHGIDAMVSANIGPNVVITGAVDISDLLSDVTEVHNPDWASGQRSSVQAAIDYGRAHTCDALVFALGDQPFITADAWRAVALSTSPIAVATYEGQRGHPVRLHHSLWDQFSSLDEAPDAGVRTLMRLRPELVEEVACKGTSADIDTPEDLSPWT</sequence>
<accession>A0A6J6D6L1</accession>
<dbReference type="InterPro" id="IPR029044">
    <property type="entry name" value="Nucleotide-diphossugar_trans"/>
</dbReference>
<dbReference type="Pfam" id="PF12804">
    <property type="entry name" value="NTP_transf_3"/>
    <property type="match status" value="1"/>
</dbReference>
<name>A0A6J6D6L1_9ZZZZ</name>
<evidence type="ECO:0000313" key="2">
    <source>
        <dbReference type="EMBL" id="CAB4558935.1"/>
    </source>
</evidence>
<dbReference type="Gene3D" id="3.90.550.10">
    <property type="entry name" value="Spore Coat Polysaccharide Biosynthesis Protein SpsA, Chain A"/>
    <property type="match status" value="1"/>
</dbReference>
<dbReference type="EMBL" id="CAEZTC010000070">
    <property type="protein sequence ID" value="CAB4558935.1"/>
    <property type="molecule type" value="Genomic_DNA"/>
</dbReference>
<dbReference type="CDD" id="cd04182">
    <property type="entry name" value="GT_2_like_f"/>
    <property type="match status" value="1"/>
</dbReference>
<proteinExistence type="predicted"/>
<dbReference type="EMBL" id="CAEZWE010000033">
    <property type="protein sequence ID" value="CAB4653521.1"/>
    <property type="molecule type" value="Genomic_DNA"/>
</dbReference>
<dbReference type="PANTHER" id="PTHR43777:SF1">
    <property type="entry name" value="MOLYBDENUM COFACTOR CYTIDYLYLTRANSFERASE"/>
    <property type="match status" value="1"/>
</dbReference>
<reference evidence="2" key="1">
    <citation type="submission" date="2020-05" db="EMBL/GenBank/DDBJ databases">
        <authorList>
            <person name="Chiriac C."/>
            <person name="Salcher M."/>
            <person name="Ghai R."/>
            <person name="Kavagutti S V."/>
        </authorList>
    </citation>
    <scope>NUCLEOTIDE SEQUENCE</scope>
</reference>
<protein>
    <submittedName>
        <fullName evidence="2">Unannotated protein</fullName>
    </submittedName>
</protein>
<feature type="domain" description="MobA-like NTP transferase" evidence="1">
    <location>
        <begin position="10"/>
        <end position="164"/>
    </location>
</feature>
<dbReference type="InterPro" id="IPR025877">
    <property type="entry name" value="MobA-like_NTP_Trfase"/>
</dbReference>
<dbReference type="SUPFAM" id="SSF53448">
    <property type="entry name" value="Nucleotide-diphospho-sugar transferases"/>
    <property type="match status" value="1"/>
</dbReference>